<dbReference type="SUPFAM" id="SSF54909">
    <property type="entry name" value="Dimeric alpha+beta barrel"/>
    <property type="match status" value="1"/>
</dbReference>
<keyword evidence="2" id="KW-1185">Reference proteome</keyword>
<reference evidence="1 2" key="1">
    <citation type="submission" date="2018-11" db="EMBL/GenBank/DDBJ databases">
        <title>Cryobacterium sp. nov., isolated from rhizosphere soil of lettuce.</title>
        <authorList>
            <person name="Wang Y."/>
        </authorList>
    </citation>
    <scope>NUCLEOTIDE SEQUENCE [LARGE SCALE GENOMIC DNA]</scope>
    <source>
        <strain evidence="1 2">NEAU-85</strain>
    </source>
</reference>
<dbReference type="Pfam" id="PF05336">
    <property type="entry name" value="rhaM"/>
    <property type="match status" value="1"/>
</dbReference>
<dbReference type="GO" id="GO:0016857">
    <property type="term" value="F:racemase and epimerase activity, acting on carbohydrates and derivatives"/>
    <property type="evidence" value="ECO:0007669"/>
    <property type="project" value="InterPro"/>
</dbReference>
<dbReference type="InterPro" id="IPR011008">
    <property type="entry name" value="Dimeric_a/b-barrel"/>
</dbReference>
<dbReference type="PANTHER" id="PTHR34389">
    <property type="entry name" value="L-RHAMNOSE MUTAROTASE"/>
    <property type="match status" value="1"/>
</dbReference>
<comment type="caution">
    <text evidence="1">The sequence shown here is derived from an EMBL/GenBank/DDBJ whole genome shotgun (WGS) entry which is preliminary data.</text>
</comment>
<sequence length="125" mass="14194">MTSAVPHRVCFQLQVRADRLEEYRERHETVWPDMLREIEASGRRNYSLFLRDDGLLIGYFETDSLEASDAYLAASPAAARWEADMAPFFAALDGRPDQSFLQLPEIFNLHDQLASLEATNEGPSS</sequence>
<dbReference type="Proteomes" id="UP000279859">
    <property type="component" value="Unassembled WGS sequence"/>
</dbReference>
<dbReference type="OrthoDB" id="9799608at2"/>
<proteinExistence type="predicted"/>
<protein>
    <submittedName>
        <fullName evidence="1">L-rhamnose mutarotase</fullName>
    </submittedName>
</protein>
<gene>
    <name evidence="1" type="ORF">EEJ31_02350</name>
</gene>
<dbReference type="AlphaFoldDB" id="A0A3M8LNX4"/>
<dbReference type="InterPro" id="IPR008000">
    <property type="entry name" value="Rham/fucose_mutarotase"/>
</dbReference>
<name>A0A3M8LNX4_9MICO</name>
<dbReference type="EMBL" id="RDSR01000002">
    <property type="protein sequence ID" value="RNE67061.1"/>
    <property type="molecule type" value="Genomic_DNA"/>
</dbReference>
<dbReference type="PANTHER" id="PTHR34389:SF2">
    <property type="entry name" value="L-RHAMNOSE MUTAROTASE"/>
    <property type="match status" value="1"/>
</dbReference>
<accession>A0A3M8LNX4</accession>
<evidence type="ECO:0000313" key="1">
    <source>
        <dbReference type="EMBL" id="RNE67061.1"/>
    </source>
</evidence>
<organism evidence="1 2">
    <name type="scientific">Cryobacterium tepidiphilum</name>
    <dbReference type="NCBI Taxonomy" id="2486026"/>
    <lineage>
        <taxon>Bacteria</taxon>
        <taxon>Bacillati</taxon>
        <taxon>Actinomycetota</taxon>
        <taxon>Actinomycetes</taxon>
        <taxon>Micrococcales</taxon>
        <taxon>Microbacteriaceae</taxon>
        <taxon>Cryobacterium</taxon>
    </lineage>
</organism>
<dbReference type="Gene3D" id="3.30.70.100">
    <property type="match status" value="1"/>
</dbReference>
<evidence type="ECO:0000313" key="2">
    <source>
        <dbReference type="Proteomes" id="UP000279859"/>
    </source>
</evidence>
<dbReference type="GO" id="GO:0019301">
    <property type="term" value="P:rhamnose catabolic process"/>
    <property type="evidence" value="ECO:0007669"/>
    <property type="project" value="TreeGrafter"/>
</dbReference>